<dbReference type="InterPro" id="IPR027417">
    <property type="entry name" value="P-loop_NTPase"/>
</dbReference>
<evidence type="ECO:0000313" key="1">
    <source>
        <dbReference type="EMBL" id="QIY92213.1"/>
    </source>
</evidence>
<dbReference type="Proteomes" id="UP000501570">
    <property type="component" value="Chromosome"/>
</dbReference>
<keyword evidence="2" id="KW-1185">Reference proteome</keyword>
<evidence type="ECO:0000313" key="2">
    <source>
        <dbReference type="Proteomes" id="UP000501570"/>
    </source>
</evidence>
<name>A0ABX6KWA2_CHRGL</name>
<accession>A0ABX6KWA2</accession>
<dbReference type="EMBL" id="CP050995">
    <property type="protein sequence ID" value="QIY92213.1"/>
    <property type="molecule type" value="Genomic_DNA"/>
</dbReference>
<dbReference type="Gene3D" id="3.40.50.300">
    <property type="entry name" value="P-loop containing nucleotide triphosphate hydrolases"/>
    <property type="match status" value="1"/>
</dbReference>
<protein>
    <submittedName>
        <fullName evidence="1">Uncharacterized protein</fullName>
    </submittedName>
</protein>
<proteinExistence type="predicted"/>
<sequence>MEVHKQEEGKYLPPRKSAAIDAMLKINPDHPIAKKYLEDFEKYGKAFTEFVNENKPKEEFVKPDLKPIDPEYFYGAFVENYKFVAVKEFDESLNDFESRKLARTLVSYFIGNKSFYKSPLLCRNLDGSFKSQPDLNKGLMIIGSYGIGKTSIIETFHNIFKYARDNSFRIKNKAGEFEQLRWYDIYFSFCTTNDVVSEFEGIKRNEHSDEDYVWDQFWKKHSKGFRYYDDVMTEKVASNFGKVELFKQIFEKRYSNRAKTIISLNYEGESIDSTLEAFAKRYGERNYDRLFEMYNILELKGESLRK</sequence>
<organism evidence="1 2">
    <name type="scientific">Chryseobacterium gallinarum</name>
    <dbReference type="NCBI Taxonomy" id="1324352"/>
    <lineage>
        <taxon>Bacteria</taxon>
        <taxon>Pseudomonadati</taxon>
        <taxon>Bacteroidota</taxon>
        <taxon>Flavobacteriia</taxon>
        <taxon>Flavobacteriales</taxon>
        <taxon>Weeksellaceae</taxon>
        <taxon>Chryseobacterium group</taxon>
        <taxon>Chryseobacterium</taxon>
    </lineage>
</organism>
<gene>
    <name evidence="1" type="ORF">FOB44_16775</name>
</gene>
<reference evidence="1 2" key="1">
    <citation type="submission" date="2019-09" db="EMBL/GenBank/DDBJ databases">
        <title>FDA dAtabase for Regulatory Grade micrObial Sequences (FDA-ARGOS): Supporting development and validation of Infectious Disease Dx tests.</title>
        <authorList>
            <person name="Sciortino C."/>
            <person name="Tallon L."/>
            <person name="Sadzewicz L."/>
            <person name="Vavikolanu K."/>
            <person name="Mehta A."/>
            <person name="Aluvathingal J."/>
            <person name="Nadendla S."/>
            <person name="Nandy P."/>
            <person name="Geyer C."/>
            <person name="Yan Y."/>
            <person name="Sichtig H."/>
        </authorList>
    </citation>
    <scope>NUCLEOTIDE SEQUENCE [LARGE SCALE GENOMIC DNA]</scope>
    <source>
        <strain evidence="1 2">FDAARGOS_636</strain>
    </source>
</reference>
<dbReference type="RefSeq" id="WP_168239221.1">
    <property type="nucleotide sequence ID" value="NZ_CP050995.1"/>
</dbReference>